<feature type="region of interest" description="Disordered" evidence="1">
    <location>
        <begin position="47"/>
        <end position="74"/>
    </location>
</feature>
<organism evidence="2">
    <name type="scientific">marine sediment metagenome</name>
    <dbReference type="NCBI Taxonomy" id="412755"/>
    <lineage>
        <taxon>unclassified sequences</taxon>
        <taxon>metagenomes</taxon>
        <taxon>ecological metagenomes</taxon>
    </lineage>
</organism>
<sequence>MNLPKAVEILALLERTLAPILSADGTDAIKLGEEAIKEIREERKYEGWPGSRFLPGETPEADSPQPLSAKREET</sequence>
<evidence type="ECO:0000256" key="1">
    <source>
        <dbReference type="SAM" id="MobiDB-lite"/>
    </source>
</evidence>
<evidence type="ECO:0000313" key="2">
    <source>
        <dbReference type="EMBL" id="GAI49011.1"/>
    </source>
</evidence>
<accession>X1Q2N9</accession>
<dbReference type="AlphaFoldDB" id="X1Q2N9"/>
<reference evidence="2" key="1">
    <citation type="journal article" date="2014" name="Front. Microbiol.">
        <title>High frequency of phylogenetically diverse reductive dehalogenase-homologous genes in deep subseafloor sedimentary metagenomes.</title>
        <authorList>
            <person name="Kawai M."/>
            <person name="Futagami T."/>
            <person name="Toyoda A."/>
            <person name="Takaki Y."/>
            <person name="Nishi S."/>
            <person name="Hori S."/>
            <person name="Arai W."/>
            <person name="Tsubouchi T."/>
            <person name="Morono Y."/>
            <person name="Uchiyama I."/>
            <person name="Ito T."/>
            <person name="Fujiyama A."/>
            <person name="Inagaki F."/>
            <person name="Takami H."/>
        </authorList>
    </citation>
    <scope>NUCLEOTIDE SEQUENCE</scope>
    <source>
        <strain evidence="2">Expedition CK06-06</strain>
    </source>
</reference>
<protein>
    <submittedName>
        <fullName evidence="2">Uncharacterized protein</fullName>
    </submittedName>
</protein>
<gene>
    <name evidence="2" type="ORF">S06H3_52383</name>
</gene>
<comment type="caution">
    <text evidence="2">The sequence shown here is derived from an EMBL/GenBank/DDBJ whole genome shotgun (WGS) entry which is preliminary data.</text>
</comment>
<proteinExistence type="predicted"/>
<dbReference type="EMBL" id="BARV01033316">
    <property type="protein sequence ID" value="GAI49011.1"/>
    <property type="molecule type" value="Genomic_DNA"/>
</dbReference>
<name>X1Q2N9_9ZZZZ</name>